<protein>
    <submittedName>
        <fullName evidence="2">Leucine-rich repeat protein</fullName>
    </submittedName>
</protein>
<feature type="compositionally biased region" description="Low complexity" evidence="1">
    <location>
        <begin position="154"/>
        <end position="164"/>
    </location>
</feature>
<feature type="region of interest" description="Disordered" evidence="1">
    <location>
        <begin position="192"/>
        <end position="275"/>
    </location>
</feature>
<evidence type="ECO:0000313" key="3">
    <source>
        <dbReference type="Proteomes" id="UP000054408"/>
    </source>
</evidence>
<dbReference type="RefSeq" id="XP_013761278.1">
    <property type="nucleotide sequence ID" value="XM_013905824.1"/>
</dbReference>
<dbReference type="GeneID" id="25561496"/>
<dbReference type="AlphaFoldDB" id="A0A0L0DVD3"/>
<sequence>MGMMSPGTRELAANTYANKHAKWVEAKAAVLVVEESAAARKHRVLSQAALSDPPHPAEAKPRALAFADEVNLPLCHVLLIDPRPNRPSSIQVTVAAAAAAPKPGDLALEELASPARSAFANITNATVAESNMAMRNGGGRSRAHAAKAKHGPRAPRSSGSGSTARAMALHEREMRQMQLKLAAMPLHPLQMFGVPPPGPHSIHPARVRSGGYPSSHRPPGSNSRGPSRSAVPHANPNPNPNPNPNSSLGHKPKLRSGSISVPMSGPMPSYPSLLR</sequence>
<reference evidence="2 3" key="1">
    <citation type="submission" date="2010-05" db="EMBL/GenBank/DDBJ databases">
        <title>The Genome Sequence of Thecamonas trahens ATCC 50062.</title>
        <authorList>
            <consortium name="The Broad Institute Genome Sequencing Platform"/>
            <person name="Russ C."/>
            <person name="Cuomo C."/>
            <person name="Shea T."/>
            <person name="Young S.K."/>
            <person name="Zeng Q."/>
            <person name="Koehrsen M."/>
            <person name="Haas B."/>
            <person name="Borodovsky M."/>
            <person name="Guigo R."/>
            <person name="Alvarado L."/>
            <person name="Berlin A."/>
            <person name="Bochicchio J."/>
            <person name="Borenstein D."/>
            <person name="Chapman S."/>
            <person name="Chen Z."/>
            <person name="Freedman E."/>
            <person name="Gellesch M."/>
            <person name="Goldberg J."/>
            <person name="Griggs A."/>
            <person name="Gujja S."/>
            <person name="Heilman E."/>
            <person name="Heiman D."/>
            <person name="Hepburn T."/>
            <person name="Howarth C."/>
            <person name="Jen D."/>
            <person name="Larson L."/>
            <person name="Mehta T."/>
            <person name="Park D."/>
            <person name="Pearson M."/>
            <person name="Roberts A."/>
            <person name="Saif S."/>
            <person name="Shenoy N."/>
            <person name="Sisk P."/>
            <person name="Stolte C."/>
            <person name="Sykes S."/>
            <person name="Thomson T."/>
            <person name="Walk T."/>
            <person name="White J."/>
            <person name="Yandava C."/>
            <person name="Burger G."/>
            <person name="Gray M.W."/>
            <person name="Holland P.W.H."/>
            <person name="King N."/>
            <person name="Lang F.B.F."/>
            <person name="Roger A.J."/>
            <person name="Ruiz-Trillo I."/>
            <person name="Lander E."/>
            <person name="Nusbaum C."/>
        </authorList>
    </citation>
    <scope>NUCLEOTIDE SEQUENCE [LARGE SCALE GENOMIC DNA]</scope>
    <source>
        <strain evidence="2 3">ATCC 50062</strain>
    </source>
</reference>
<keyword evidence="3" id="KW-1185">Reference proteome</keyword>
<accession>A0A0L0DVD3</accession>
<dbReference type="Proteomes" id="UP000054408">
    <property type="component" value="Unassembled WGS sequence"/>
</dbReference>
<feature type="compositionally biased region" description="Basic residues" evidence="1">
    <location>
        <begin position="141"/>
        <end position="153"/>
    </location>
</feature>
<feature type="compositionally biased region" description="Low complexity" evidence="1">
    <location>
        <begin position="213"/>
        <end position="229"/>
    </location>
</feature>
<evidence type="ECO:0000256" key="1">
    <source>
        <dbReference type="SAM" id="MobiDB-lite"/>
    </source>
</evidence>
<name>A0A0L0DVD3_THETB</name>
<proteinExistence type="predicted"/>
<dbReference type="EMBL" id="GL349439">
    <property type="protein sequence ID" value="KNC55498.1"/>
    <property type="molecule type" value="Genomic_DNA"/>
</dbReference>
<gene>
    <name evidence="2" type="ORF">AMSG_01763</name>
</gene>
<evidence type="ECO:0000313" key="2">
    <source>
        <dbReference type="EMBL" id="KNC55498.1"/>
    </source>
</evidence>
<feature type="region of interest" description="Disordered" evidence="1">
    <location>
        <begin position="134"/>
        <end position="164"/>
    </location>
</feature>
<organism evidence="2 3">
    <name type="scientific">Thecamonas trahens ATCC 50062</name>
    <dbReference type="NCBI Taxonomy" id="461836"/>
    <lineage>
        <taxon>Eukaryota</taxon>
        <taxon>Apusozoa</taxon>
        <taxon>Apusomonadida</taxon>
        <taxon>Apusomonadidae</taxon>
        <taxon>Thecamonas</taxon>
    </lineage>
</organism>